<dbReference type="PANTHER" id="PTHR24064">
    <property type="entry name" value="SOLUTE CARRIER FAMILY 22 MEMBER"/>
    <property type="match status" value="1"/>
</dbReference>
<feature type="transmembrane region" description="Helical" evidence="5">
    <location>
        <begin position="607"/>
        <end position="627"/>
    </location>
</feature>
<evidence type="ECO:0000256" key="2">
    <source>
        <dbReference type="ARBA" id="ARBA00022692"/>
    </source>
</evidence>
<feature type="transmembrane region" description="Helical" evidence="5">
    <location>
        <begin position="455"/>
        <end position="476"/>
    </location>
</feature>
<keyword evidence="4 5" id="KW-0472">Membrane</keyword>
<feature type="domain" description="Major facilitator superfamily (MFS) profile" evidence="7">
    <location>
        <begin position="176"/>
        <end position="631"/>
    </location>
</feature>
<dbReference type="KEGG" id="ovi:T265_00615"/>
<evidence type="ECO:0000256" key="1">
    <source>
        <dbReference type="ARBA" id="ARBA00004141"/>
    </source>
</evidence>
<keyword evidence="9" id="KW-1185">Reference proteome</keyword>
<dbReference type="Proteomes" id="UP000054324">
    <property type="component" value="Unassembled WGS sequence"/>
</dbReference>
<protein>
    <recommendedName>
        <fullName evidence="7">Major facilitator superfamily (MFS) profile domain-containing protein</fullName>
    </recommendedName>
</protein>
<dbReference type="RefSeq" id="XP_009162707.1">
    <property type="nucleotide sequence ID" value="XM_009164443.1"/>
</dbReference>
<dbReference type="GeneID" id="20314803"/>
<dbReference type="InterPro" id="IPR036259">
    <property type="entry name" value="MFS_trans_sf"/>
</dbReference>
<feature type="transmembrane region" description="Helical" evidence="5">
    <location>
        <begin position="265"/>
        <end position="283"/>
    </location>
</feature>
<dbReference type="InterPro" id="IPR005828">
    <property type="entry name" value="MFS_sugar_transport-like"/>
</dbReference>
<dbReference type="PROSITE" id="PS50850">
    <property type="entry name" value="MFS"/>
    <property type="match status" value="1"/>
</dbReference>
<evidence type="ECO:0000256" key="4">
    <source>
        <dbReference type="ARBA" id="ARBA00023136"/>
    </source>
</evidence>
<feature type="transmembrane region" description="Helical" evidence="5">
    <location>
        <begin position="579"/>
        <end position="601"/>
    </location>
</feature>
<evidence type="ECO:0000313" key="8">
    <source>
        <dbReference type="EMBL" id="KER33499.1"/>
    </source>
</evidence>
<dbReference type="AlphaFoldDB" id="A0A075AJJ6"/>
<dbReference type="InterPro" id="IPR020846">
    <property type="entry name" value="MFS_dom"/>
</dbReference>
<evidence type="ECO:0000256" key="5">
    <source>
        <dbReference type="SAM" id="Phobius"/>
    </source>
</evidence>
<dbReference type="STRING" id="6198.A0A075AJJ6"/>
<evidence type="ECO:0000256" key="3">
    <source>
        <dbReference type="ARBA" id="ARBA00022989"/>
    </source>
</evidence>
<dbReference type="CTD" id="20314803"/>
<evidence type="ECO:0000313" key="9">
    <source>
        <dbReference type="Proteomes" id="UP000054324"/>
    </source>
</evidence>
<feature type="transmembrane region" description="Helical" evidence="5">
    <location>
        <begin position="350"/>
        <end position="368"/>
    </location>
</feature>
<reference evidence="8 9" key="1">
    <citation type="submission" date="2013-11" db="EMBL/GenBank/DDBJ databases">
        <title>Opisthorchis viverrini - life in the bile duct.</title>
        <authorList>
            <person name="Young N.D."/>
            <person name="Nagarajan N."/>
            <person name="Lin S.J."/>
            <person name="Korhonen P.K."/>
            <person name="Jex A.R."/>
            <person name="Hall R.S."/>
            <person name="Safavi-Hemami H."/>
            <person name="Kaewkong W."/>
            <person name="Bertrand D."/>
            <person name="Gao S."/>
            <person name="Seet Q."/>
            <person name="Wongkham S."/>
            <person name="Teh B.T."/>
            <person name="Wongkham C."/>
            <person name="Intapan P.M."/>
            <person name="Maleewong W."/>
            <person name="Yang X."/>
            <person name="Hu M."/>
            <person name="Wang Z."/>
            <person name="Hofmann A."/>
            <person name="Sternberg P.W."/>
            <person name="Tan P."/>
            <person name="Wang J."/>
            <person name="Gasser R.B."/>
        </authorList>
    </citation>
    <scope>NUCLEOTIDE SEQUENCE [LARGE SCALE GENOMIC DNA]</scope>
</reference>
<feature type="transmembrane region" description="Helical" evidence="5">
    <location>
        <begin position="232"/>
        <end position="253"/>
    </location>
</feature>
<evidence type="ECO:0000256" key="6">
    <source>
        <dbReference type="SAM" id="SignalP"/>
    </source>
</evidence>
<proteinExistence type="predicted"/>
<dbReference type="GO" id="GO:0022857">
    <property type="term" value="F:transmembrane transporter activity"/>
    <property type="evidence" value="ECO:0007669"/>
    <property type="project" value="InterPro"/>
</dbReference>
<dbReference type="SUPFAM" id="SSF103473">
    <property type="entry name" value="MFS general substrate transporter"/>
    <property type="match status" value="1"/>
</dbReference>
<organism evidence="8 9">
    <name type="scientific">Opisthorchis viverrini</name>
    <name type="common">Southeast Asian liver fluke</name>
    <dbReference type="NCBI Taxonomy" id="6198"/>
    <lineage>
        <taxon>Eukaryota</taxon>
        <taxon>Metazoa</taxon>
        <taxon>Spiralia</taxon>
        <taxon>Lophotrochozoa</taxon>
        <taxon>Platyhelminthes</taxon>
        <taxon>Trematoda</taxon>
        <taxon>Digenea</taxon>
        <taxon>Opisthorchiida</taxon>
        <taxon>Opisthorchiata</taxon>
        <taxon>Opisthorchiidae</taxon>
        <taxon>Opisthorchis</taxon>
    </lineage>
</organism>
<dbReference type="OrthoDB" id="5141738at2759"/>
<name>A0A075AJJ6_OPIVI</name>
<feature type="transmembrane region" description="Helical" evidence="5">
    <location>
        <begin position="289"/>
        <end position="309"/>
    </location>
</feature>
<comment type="subcellular location">
    <subcellularLocation>
        <location evidence="1">Membrane</location>
        <topology evidence="1">Multi-pass membrane protein</topology>
    </subcellularLocation>
</comment>
<keyword evidence="2 5" id="KW-0812">Transmembrane</keyword>
<feature type="chain" id="PRO_5012520057" description="Major facilitator superfamily (MFS) profile domain-containing protein" evidence="6">
    <location>
        <begin position="16"/>
        <end position="667"/>
    </location>
</feature>
<sequence>MFGMSFLIAVCKVLLKDWVGPNPNLMLAGNILKRRVLNLCPSFCLSTGIEFPSRLSVMQNGHESRGYQNDIVGNPPDHPWISNDVLDVDWILTNIVGSFGFWQWSLALITILSVPPSATLPVFTNSEPLHRCQMEPEVENYFLKQNMSFHQIAELIGPWFNDNQSNPIHTGCQRYVANWTDLEWLALLHNNTYLLKNRGLEPCPFGFVHHHMGHQYPDGVVAEFGTVCENHWLTPLSTSLYILGMLFGLISGGWMSDTWGRKPTALIYAVVEVSAGIAISLAPNYTIYTLARAFVSCAITGKLIALTVLQMEITLAKYRAYFSAATSIGHNFFNRSLVALLAYYITKWRWLNTAVMCPALFSVLYLWIPESPRWLYSQNRVEDTVGVLRTGYVRNRWTKIPIEVEIQFKTMLNAMNLKNLVTTRSEAYANSSSKQVKKRCFAFLKLFRVTHLLKTTALCGTLFTGNVMCYFGLLFYARAINLSIYLIAFINALTAIPGTIIFTVLYRHFRSRKRPLMGLYAIVVVVLHSGAIFSIFSSQAVNIVLAACANISLVLLGASFSMLYIYVSELYPSEIRTNGLGFSSGLGRIGGFCCTFINHLHRIVSDGFPLCIYGLVLIVSLFALCILPDTTGDNLLDFVTFTATNSTPVTVLPDQHGETKHRPANAD</sequence>
<accession>A0A075AJJ6</accession>
<feature type="transmembrane region" description="Helical" evidence="5">
    <location>
        <begin position="482"/>
        <end position="506"/>
    </location>
</feature>
<dbReference type="Gene3D" id="1.20.1250.20">
    <property type="entry name" value="MFS general substrate transporter like domains"/>
    <property type="match status" value="1"/>
</dbReference>
<keyword evidence="6" id="KW-0732">Signal</keyword>
<feature type="transmembrane region" description="Helical" evidence="5">
    <location>
        <begin position="518"/>
        <end position="537"/>
    </location>
</feature>
<feature type="transmembrane region" description="Helical" evidence="5">
    <location>
        <begin position="543"/>
        <end position="567"/>
    </location>
</feature>
<gene>
    <name evidence="8" type="ORF">T265_00615</name>
</gene>
<dbReference type="EMBL" id="KL596624">
    <property type="protein sequence ID" value="KER33499.1"/>
    <property type="molecule type" value="Genomic_DNA"/>
</dbReference>
<dbReference type="GO" id="GO:0016020">
    <property type="term" value="C:membrane"/>
    <property type="evidence" value="ECO:0007669"/>
    <property type="project" value="UniProtKB-SubCell"/>
</dbReference>
<keyword evidence="3 5" id="KW-1133">Transmembrane helix</keyword>
<dbReference type="Pfam" id="PF00083">
    <property type="entry name" value="Sugar_tr"/>
    <property type="match status" value="1"/>
</dbReference>
<evidence type="ECO:0000259" key="7">
    <source>
        <dbReference type="PROSITE" id="PS50850"/>
    </source>
</evidence>
<feature type="signal peptide" evidence="6">
    <location>
        <begin position="1"/>
        <end position="15"/>
    </location>
</feature>